<dbReference type="InterPro" id="IPR015943">
    <property type="entry name" value="WD40/YVTN_repeat-like_dom_sf"/>
</dbReference>
<proteinExistence type="inferred from homology"/>
<dbReference type="AlphaFoldDB" id="A0A4P9Y7A3"/>
<organism evidence="7 8">
    <name type="scientific">Piptocephalis cylindrospora</name>
    <dbReference type="NCBI Taxonomy" id="1907219"/>
    <lineage>
        <taxon>Eukaryota</taxon>
        <taxon>Fungi</taxon>
        <taxon>Fungi incertae sedis</taxon>
        <taxon>Zoopagomycota</taxon>
        <taxon>Zoopagomycotina</taxon>
        <taxon>Zoopagomycetes</taxon>
        <taxon>Zoopagales</taxon>
        <taxon>Piptocephalidaceae</taxon>
        <taxon>Piptocephalis</taxon>
    </lineage>
</organism>
<reference evidence="8" key="1">
    <citation type="journal article" date="2018" name="Nat. Microbiol.">
        <title>Leveraging single-cell genomics to expand the fungal tree of life.</title>
        <authorList>
            <person name="Ahrendt S.R."/>
            <person name="Quandt C.A."/>
            <person name="Ciobanu D."/>
            <person name="Clum A."/>
            <person name="Salamov A."/>
            <person name="Andreopoulos B."/>
            <person name="Cheng J.F."/>
            <person name="Woyke T."/>
            <person name="Pelin A."/>
            <person name="Henrissat B."/>
            <person name="Reynolds N.K."/>
            <person name="Benny G.L."/>
            <person name="Smith M.E."/>
            <person name="James T.Y."/>
            <person name="Grigoriev I.V."/>
        </authorList>
    </citation>
    <scope>NUCLEOTIDE SEQUENCE [LARGE SCALE GENOMIC DNA]</scope>
</reference>
<feature type="compositionally biased region" description="Acidic residues" evidence="5">
    <location>
        <begin position="728"/>
        <end position="738"/>
    </location>
</feature>
<feature type="region of interest" description="Disordered" evidence="5">
    <location>
        <begin position="644"/>
        <end position="738"/>
    </location>
</feature>
<name>A0A4P9Y7A3_9FUNG</name>
<evidence type="ECO:0000313" key="7">
    <source>
        <dbReference type="EMBL" id="RKP14594.1"/>
    </source>
</evidence>
<dbReference type="Gene3D" id="2.130.10.10">
    <property type="entry name" value="YVTN repeat-like/Quinoprotein amine dehydrogenase"/>
    <property type="match status" value="1"/>
</dbReference>
<comment type="subcellular location">
    <subcellularLocation>
        <location evidence="1">Nucleus</location>
    </subcellularLocation>
</comment>
<feature type="compositionally biased region" description="Acidic residues" evidence="5">
    <location>
        <begin position="707"/>
        <end position="720"/>
    </location>
</feature>
<evidence type="ECO:0000256" key="5">
    <source>
        <dbReference type="SAM" id="MobiDB-lite"/>
    </source>
</evidence>
<gene>
    <name evidence="7" type="ORF">BJ684DRAFT_15082</name>
</gene>
<evidence type="ECO:0000256" key="1">
    <source>
        <dbReference type="ARBA" id="ARBA00004123"/>
    </source>
</evidence>
<dbReference type="PROSITE" id="PS50082">
    <property type="entry name" value="WD_REPEATS_2"/>
    <property type="match status" value="1"/>
</dbReference>
<dbReference type="InterPro" id="IPR036322">
    <property type="entry name" value="WD40_repeat_dom_sf"/>
</dbReference>
<evidence type="ECO:0000256" key="3">
    <source>
        <dbReference type="ARBA" id="ARBA00038335"/>
    </source>
</evidence>
<dbReference type="PANTHER" id="PTHR44267">
    <property type="entry name" value="WD REPEAT-CONTAINING PROTEIN 43"/>
    <property type="match status" value="1"/>
</dbReference>
<dbReference type="SMART" id="SM00320">
    <property type="entry name" value="WD40"/>
    <property type="match status" value="3"/>
</dbReference>
<dbReference type="InterPro" id="IPR052414">
    <property type="entry name" value="U3_snoRNA-assoc_WDR"/>
</dbReference>
<dbReference type="GO" id="GO:0000462">
    <property type="term" value="P:maturation of SSU-rRNA from tricistronic rRNA transcript (SSU-rRNA, 5.8S rRNA, LSU-rRNA)"/>
    <property type="evidence" value="ECO:0007669"/>
    <property type="project" value="TreeGrafter"/>
</dbReference>
<evidence type="ECO:0000313" key="8">
    <source>
        <dbReference type="Proteomes" id="UP000267251"/>
    </source>
</evidence>
<evidence type="ECO:0000256" key="2">
    <source>
        <dbReference type="ARBA" id="ARBA00023242"/>
    </source>
</evidence>
<dbReference type="Pfam" id="PF00400">
    <property type="entry name" value="WD40"/>
    <property type="match status" value="1"/>
</dbReference>
<dbReference type="OrthoDB" id="30195at2759"/>
<dbReference type="InterPro" id="IPR007148">
    <property type="entry name" value="SSU_processome_Utp12"/>
</dbReference>
<sequence>MPAHNVLPGETNNATVGKYASAGSNGSTSATLLLSAFSSPIADLHAVVNLSLDVHRLRVLDGNTGALKAELDSAPKSGFSSLTWGVLAGQTTETSKGKKRRQSGQALPSTTQVLVLGTEDGQIKAFSPSHNTVLCTLVGAHQAPIRDALFTSDGTMAFSADASGLIIQWDLGSGTEMKRFTSRMRTISRLAYAAGPRLLFVADHRIEAWAVEDGHLVTSLPGHATSVVDLALSSTLPQEDGGLFLVSAADQDRSISMWNLGPLLTALSQEDGEDEAMGLPTLDSAQIPVSLLTLEHPVTRISISEANYLLASTHEGLAAVWRHPFVVEEEKSKKKKPRSKAAFSRPADSIIHLTQTGGKKGGKTMVPLLEARWILGSENTARVRVACGSSSLLSSYQAVDLLDTDRGGEMKKEVVVEVGPQDKNLLLNTQDLVSRRKEASENRALTSRDESAVRVLGAEDTVPQATSTMNDQGFEPTMEEQLKMLALSKAAASSKKASSTGRTLNSAASTPAATPKANSLQQILVQSLRSGDRALLGTCLVYGNQQLVHNTVRRLPAELAAPLLECLVDRFRSRPADGLTVSVWIKSVLLYHSARLMSDPSMVSRLATLYQAIDARTFVQPRLLRLSGRLDMALEQIRMRSVLEGSADGQDGTPGNVYVEGEEEEDEEGSDEDDDDSDEEEDYEDDEDSEDDDEDDQLAEMNQLMDMDGEEEEEEEEEDMMLMSDNSMGEEDSGEESA</sequence>
<evidence type="ECO:0000259" key="6">
    <source>
        <dbReference type="Pfam" id="PF04003"/>
    </source>
</evidence>
<protein>
    <recommendedName>
        <fullName evidence="6">Small-subunit processome Utp12 domain-containing protein</fullName>
    </recommendedName>
</protein>
<evidence type="ECO:0000256" key="4">
    <source>
        <dbReference type="PROSITE-ProRule" id="PRU00221"/>
    </source>
</evidence>
<keyword evidence="4" id="KW-0853">WD repeat</keyword>
<accession>A0A4P9Y7A3</accession>
<dbReference type="SUPFAM" id="SSF50978">
    <property type="entry name" value="WD40 repeat-like"/>
    <property type="match status" value="1"/>
</dbReference>
<dbReference type="GO" id="GO:0005730">
    <property type="term" value="C:nucleolus"/>
    <property type="evidence" value="ECO:0007669"/>
    <property type="project" value="TreeGrafter"/>
</dbReference>
<feature type="repeat" description="WD" evidence="4">
    <location>
        <begin position="138"/>
        <end position="179"/>
    </location>
</feature>
<keyword evidence="8" id="KW-1185">Reference proteome</keyword>
<dbReference type="PANTHER" id="PTHR44267:SF1">
    <property type="entry name" value="WD REPEAT-CONTAINING PROTEIN 43"/>
    <property type="match status" value="1"/>
</dbReference>
<dbReference type="EMBL" id="KZ987814">
    <property type="protein sequence ID" value="RKP14594.1"/>
    <property type="molecule type" value="Genomic_DNA"/>
</dbReference>
<keyword evidence="2" id="KW-0539">Nucleus</keyword>
<feature type="domain" description="Small-subunit processome Utp12" evidence="6">
    <location>
        <begin position="532"/>
        <end position="634"/>
    </location>
</feature>
<comment type="similarity">
    <text evidence="3">Belongs to the UTP5 family.</text>
</comment>
<dbReference type="InterPro" id="IPR001680">
    <property type="entry name" value="WD40_rpt"/>
</dbReference>
<dbReference type="Pfam" id="PF04003">
    <property type="entry name" value="Utp12"/>
    <property type="match status" value="1"/>
</dbReference>
<feature type="region of interest" description="Disordered" evidence="5">
    <location>
        <begin position="496"/>
        <end position="515"/>
    </location>
</feature>
<feature type="compositionally biased region" description="Acidic residues" evidence="5">
    <location>
        <begin position="660"/>
        <end position="698"/>
    </location>
</feature>
<dbReference type="Proteomes" id="UP000267251">
    <property type="component" value="Unassembled WGS sequence"/>
</dbReference>